<evidence type="ECO:0008006" key="4">
    <source>
        <dbReference type="Google" id="ProtNLM"/>
    </source>
</evidence>
<gene>
    <name evidence="2" type="ORF">KJ970_01455</name>
</gene>
<evidence type="ECO:0000256" key="1">
    <source>
        <dbReference type="SAM" id="SignalP"/>
    </source>
</evidence>
<organism evidence="2 3">
    <name type="scientific">Eiseniibacteriota bacterium</name>
    <dbReference type="NCBI Taxonomy" id="2212470"/>
    <lineage>
        <taxon>Bacteria</taxon>
        <taxon>Candidatus Eiseniibacteriota</taxon>
    </lineage>
</organism>
<name>A0A948RWJ5_UNCEI</name>
<dbReference type="Proteomes" id="UP000777784">
    <property type="component" value="Unassembled WGS sequence"/>
</dbReference>
<feature type="signal peptide" evidence="1">
    <location>
        <begin position="1"/>
        <end position="28"/>
    </location>
</feature>
<reference evidence="2" key="1">
    <citation type="submission" date="2021-05" db="EMBL/GenBank/DDBJ databases">
        <title>Energy efficiency and biological interactions define the core microbiome of deep oligotrophic groundwater.</title>
        <authorList>
            <person name="Mehrshad M."/>
            <person name="Lopez-Fernandez M."/>
            <person name="Bell E."/>
            <person name="Bernier-Latmani R."/>
            <person name="Bertilsson S."/>
            <person name="Dopson M."/>
        </authorList>
    </citation>
    <scope>NUCLEOTIDE SEQUENCE</scope>
    <source>
        <strain evidence="2">Modern_marine.mb.64</strain>
    </source>
</reference>
<dbReference type="AlphaFoldDB" id="A0A948RWJ5"/>
<accession>A0A948RWJ5</accession>
<keyword evidence="1" id="KW-0732">Signal</keyword>
<sequence>MNRILTSWKLMGISLVLMALAWGCSELADPPNRPGAGGSQNCISCHTNEAVLIAVAEPDTSSGEEPTGEG</sequence>
<evidence type="ECO:0000313" key="3">
    <source>
        <dbReference type="Proteomes" id="UP000777784"/>
    </source>
</evidence>
<proteinExistence type="predicted"/>
<feature type="chain" id="PRO_5036886669" description="Cytochrome c domain-containing protein" evidence="1">
    <location>
        <begin position="29"/>
        <end position="70"/>
    </location>
</feature>
<comment type="caution">
    <text evidence="2">The sequence shown here is derived from an EMBL/GenBank/DDBJ whole genome shotgun (WGS) entry which is preliminary data.</text>
</comment>
<evidence type="ECO:0000313" key="2">
    <source>
        <dbReference type="EMBL" id="MBU2689569.1"/>
    </source>
</evidence>
<dbReference type="EMBL" id="JAHJDP010000012">
    <property type="protein sequence ID" value="MBU2689569.1"/>
    <property type="molecule type" value="Genomic_DNA"/>
</dbReference>
<protein>
    <recommendedName>
        <fullName evidence="4">Cytochrome c domain-containing protein</fullName>
    </recommendedName>
</protein>